<evidence type="ECO:0000313" key="2">
    <source>
        <dbReference type="Proteomes" id="UP000321532"/>
    </source>
</evidence>
<evidence type="ECO:0000313" key="1">
    <source>
        <dbReference type="EMBL" id="GEO04113.1"/>
    </source>
</evidence>
<dbReference type="EMBL" id="BJYS01000011">
    <property type="protein sequence ID" value="GEO04113.1"/>
    <property type="molecule type" value="Genomic_DNA"/>
</dbReference>
<comment type="caution">
    <text evidence="1">The sequence shown here is derived from an EMBL/GenBank/DDBJ whole genome shotgun (WGS) entry which is preliminary data.</text>
</comment>
<dbReference type="Proteomes" id="UP000321532">
    <property type="component" value="Unassembled WGS sequence"/>
</dbReference>
<sequence>MMNTTEKNNPLLCDPETGICEVPATALTGPTIPAEKKPVQILYFTDPICSSCWGIEPQLRKLKLEYGNYFDIEYKMGGLLKGWDVYGGSDVSNPTDVAAHWDEASAYYGMPIDGDLWLKDPLHSSYPPSIAFKAAQLQGHEKGLNFLRRIKEMIFLEKKNITRWEHLQQAALETGLNVQIFKADFDGQAVQLFEEDLKLAKELGVRGFPTLFFTDEDDNRFKVYGSKPYENYEQALLKLYPEAVKQPVDTSYEKVFSHYPTLTLKEFAVLTGSQKEAAERILSELTYQRKLDKYNSKNGALWRWK</sequence>
<dbReference type="RefSeq" id="WP_246150906.1">
    <property type="nucleotide sequence ID" value="NZ_BJYS01000011.1"/>
</dbReference>
<gene>
    <name evidence="1" type="primary">yjbH</name>
    <name evidence="1" type="ORF">AAE02nite_17770</name>
</gene>
<organism evidence="1 2">
    <name type="scientific">Adhaeribacter aerolatus</name>
    <dbReference type="NCBI Taxonomy" id="670289"/>
    <lineage>
        <taxon>Bacteria</taxon>
        <taxon>Pseudomonadati</taxon>
        <taxon>Bacteroidota</taxon>
        <taxon>Cytophagia</taxon>
        <taxon>Cytophagales</taxon>
        <taxon>Hymenobacteraceae</taxon>
        <taxon>Adhaeribacter</taxon>
    </lineage>
</organism>
<keyword evidence="2" id="KW-1185">Reference proteome</keyword>
<protein>
    <submittedName>
        <fullName evidence="1">UPF0413 protein YjbH</fullName>
    </submittedName>
</protein>
<dbReference type="SUPFAM" id="SSF52833">
    <property type="entry name" value="Thioredoxin-like"/>
    <property type="match status" value="1"/>
</dbReference>
<dbReference type="AlphaFoldDB" id="A0A512AWL7"/>
<dbReference type="CDD" id="cd03025">
    <property type="entry name" value="DsbA_FrnE_like"/>
    <property type="match status" value="1"/>
</dbReference>
<dbReference type="Pfam" id="PF13743">
    <property type="entry name" value="Thioredoxin_5"/>
    <property type="match status" value="1"/>
</dbReference>
<dbReference type="PANTHER" id="PTHR13887">
    <property type="entry name" value="GLUTATHIONE S-TRANSFERASE KAPPA"/>
    <property type="match status" value="1"/>
</dbReference>
<dbReference type="PANTHER" id="PTHR13887:SF47">
    <property type="entry name" value="CLPXP ADAPTER PROTEIN SPXH"/>
    <property type="match status" value="1"/>
</dbReference>
<dbReference type="Gene3D" id="1.10.472.60">
    <property type="entry name" value="putative protein disulfide isomerase domain"/>
    <property type="match status" value="1"/>
</dbReference>
<dbReference type="Gene3D" id="3.40.30.10">
    <property type="entry name" value="Glutaredoxin"/>
    <property type="match status" value="1"/>
</dbReference>
<name>A0A512AWL7_9BACT</name>
<proteinExistence type="predicted"/>
<dbReference type="InterPro" id="IPR036249">
    <property type="entry name" value="Thioredoxin-like_sf"/>
</dbReference>
<reference evidence="1 2" key="1">
    <citation type="submission" date="2019-07" db="EMBL/GenBank/DDBJ databases">
        <title>Whole genome shotgun sequence of Adhaeribacter aerolatus NBRC 106133.</title>
        <authorList>
            <person name="Hosoyama A."/>
            <person name="Uohara A."/>
            <person name="Ohji S."/>
            <person name="Ichikawa N."/>
        </authorList>
    </citation>
    <scope>NUCLEOTIDE SEQUENCE [LARGE SCALE GENOMIC DNA]</scope>
    <source>
        <strain evidence="1 2">NBRC 106133</strain>
    </source>
</reference>
<accession>A0A512AWL7</accession>